<evidence type="ECO:0000313" key="6">
    <source>
        <dbReference type="EMBL" id="KAA8531427.1"/>
    </source>
</evidence>
<feature type="region of interest" description="Disordered" evidence="4">
    <location>
        <begin position="413"/>
        <end position="435"/>
    </location>
</feature>
<dbReference type="InterPro" id="IPR012921">
    <property type="entry name" value="SPOC_C"/>
</dbReference>
<evidence type="ECO:0000256" key="2">
    <source>
        <dbReference type="ARBA" id="ARBA00022884"/>
    </source>
</evidence>
<dbReference type="Pfam" id="PF07744">
    <property type="entry name" value="SPOC"/>
    <property type="match status" value="1"/>
</dbReference>
<evidence type="ECO:0000256" key="4">
    <source>
        <dbReference type="SAM" id="MobiDB-lite"/>
    </source>
</evidence>
<protein>
    <recommendedName>
        <fullName evidence="5">Spen paralogue and orthologue SPOC C-terminal domain-containing protein</fullName>
    </recommendedName>
</protein>
<reference evidence="6 7" key="1">
    <citation type="submission" date="2019-09" db="EMBL/GenBank/DDBJ databases">
        <title>A chromosome-level genome assembly of the Chinese tupelo Nyssa sinensis.</title>
        <authorList>
            <person name="Yang X."/>
            <person name="Kang M."/>
            <person name="Yang Y."/>
            <person name="Xiong H."/>
            <person name="Wang M."/>
            <person name="Zhang Z."/>
            <person name="Wang Z."/>
            <person name="Wu H."/>
            <person name="Ma T."/>
            <person name="Liu J."/>
            <person name="Xi Z."/>
        </authorList>
    </citation>
    <scope>NUCLEOTIDE SEQUENCE [LARGE SCALE GENOMIC DNA]</scope>
    <source>
        <strain evidence="6">J267</strain>
        <tissue evidence="6">Leaf</tissue>
    </source>
</reference>
<feature type="region of interest" description="Disordered" evidence="4">
    <location>
        <begin position="480"/>
        <end position="503"/>
    </location>
</feature>
<evidence type="ECO:0000259" key="5">
    <source>
        <dbReference type="Pfam" id="PF07744"/>
    </source>
</evidence>
<dbReference type="PANTHER" id="PTHR23189">
    <property type="entry name" value="RNA RECOGNITION MOTIF-CONTAINING"/>
    <property type="match status" value="1"/>
</dbReference>
<dbReference type="GO" id="GO:0005634">
    <property type="term" value="C:nucleus"/>
    <property type="evidence" value="ECO:0007669"/>
    <property type="project" value="UniProtKB-SubCell"/>
</dbReference>
<keyword evidence="7" id="KW-1185">Reference proteome</keyword>
<dbReference type="EMBL" id="CM018043">
    <property type="protein sequence ID" value="KAA8531427.1"/>
    <property type="molecule type" value="Genomic_DNA"/>
</dbReference>
<dbReference type="OrthoDB" id="439808at2759"/>
<feature type="region of interest" description="Disordered" evidence="4">
    <location>
        <begin position="136"/>
        <end position="155"/>
    </location>
</feature>
<name>A0A5J5APU5_9ASTE</name>
<comment type="subcellular location">
    <subcellularLocation>
        <location evidence="1">Nucleus</location>
    </subcellularLocation>
</comment>
<keyword evidence="2" id="KW-0694">RNA-binding</keyword>
<keyword evidence="3" id="KW-0539">Nucleus</keyword>
<proteinExistence type="predicted"/>
<organism evidence="6 7">
    <name type="scientific">Nyssa sinensis</name>
    <dbReference type="NCBI Taxonomy" id="561372"/>
    <lineage>
        <taxon>Eukaryota</taxon>
        <taxon>Viridiplantae</taxon>
        <taxon>Streptophyta</taxon>
        <taxon>Embryophyta</taxon>
        <taxon>Tracheophyta</taxon>
        <taxon>Spermatophyta</taxon>
        <taxon>Magnoliopsida</taxon>
        <taxon>eudicotyledons</taxon>
        <taxon>Gunneridae</taxon>
        <taxon>Pentapetalae</taxon>
        <taxon>asterids</taxon>
        <taxon>Cornales</taxon>
        <taxon>Nyssaceae</taxon>
        <taxon>Nyssa</taxon>
    </lineage>
</organism>
<sequence>MVPNNFPGPLPPNGILGPNMPVNPFGQGSFEPLLSGPEFNDLVVLHKLPDTAPNAPLGGPNWRRPSPGPGMLPSPLPGMKTPIRPVSGAWDVFDANQIQRDSKRSRIDAPLPVYDSSFPLKKKDDRGLGLEQLYGRPPQVDGGASGPLATVQGKNHLSPEDERFTAGVTVQGHLDHDFIWRGVIAKGGTPVCHARCVAIGKGLESDIPEVVNCSARTGLELLTKHYAEAVGFDIVVFLPDSEDDFASYTEFLRYLGAKNRAGVAKFDDGTTLFLVPPSDFLTKVLNVTGPERLYGVVLKFPHARSSTSSQSQLQSQSLSLQCQYVDRHQIPSSQTEFSVMSQKEEKVLQMDYNRVLHEDTLTLQKQRVLPTSDSLPVQPVTTINTAAVSQAGVTLTPELIATLASLIPAKGMSSGLESARPPLGSSSLRPSLPPNTVPDKVILPQGYDHQAPEQTGHSLQQLGNQFNPQAQLIPQLQTNSTVSNAPSNSAQWVTGSSQGGQFAVSPQVNQQNQYVVPQNTQKSYGMAHGRDAFGSYGSSVYQQPTNPVTMSNQVHSANVSQPDTSMPLATEKVVSELPNQVQQLQSALHGADTAAAANEHSNRAKAWESLMSFPSTWLVGLLDVWYAIAVKIGF</sequence>
<dbReference type="Proteomes" id="UP000325577">
    <property type="component" value="Linkage Group LG2"/>
</dbReference>
<feature type="domain" description="Spen paralogue and orthologue SPOC C-terminal" evidence="5">
    <location>
        <begin position="173"/>
        <end position="299"/>
    </location>
</feature>
<evidence type="ECO:0000256" key="1">
    <source>
        <dbReference type="ARBA" id="ARBA00004123"/>
    </source>
</evidence>
<dbReference type="AlphaFoldDB" id="A0A5J5APU5"/>
<evidence type="ECO:0000256" key="3">
    <source>
        <dbReference type="ARBA" id="ARBA00023242"/>
    </source>
</evidence>
<feature type="compositionally biased region" description="Low complexity" evidence="4">
    <location>
        <begin position="418"/>
        <end position="430"/>
    </location>
</feature>
<dbReference type="GO" id="GO:0003723">
    <property type="term" value="F:RNA binding"/>
    <property type="evidence" value="ECO:0007669"/>
    <property type="project" value="UniProtKB-KW"/>
</dbReference>
<accession>A0A5J5APU5</accession>
<evidence type="ECO:0000313" key="7">
    <source>
        <dbReference type="Proteomes" id="UP000325577"/>
    </source>
</evidence>
<gene>
    <name evidence="6" type="ORF">F0562_006220</name>
</gene>